<keyword evidence="1" id="KW-0472">Membrane</keyword>
<reference evidence="2 3" key="1">
    <citation type="submission" date="2020-05" db="EMBL/GenBank/DDBJ databases">
        <title>Whole genome sequencing and identification of novel metabolites from Paenibacillus alvei strain JR949.</title>
        <authorList>
            <person name="Rajendhran J."/>
            <person name="Sree Pranav P."/>
            <person name="Mahalakshmi B."/>
            <person name="Karthikeyan R."/>
        </authorList>
    </citation>
    <scope>NUCLEOTIDE SEQUENCE [LARGE SCALE GENOMIC DNA]</scope>
    <source>
        <strain evidence="2 3">JR949</strain>
    </source>
</reference>
<dbReference type="EMBL" id="JABFOR010000038">
    <property type="protein sequence ID" value="NOJ73180.1"/>
    <property type="molecule type" value="Genomic_DNA"/>
</dbReference>
<organism evidence="2 3">
    <name type="scientific">Paenibacillus alvei</name>
    <name type="common">Bacillus alvei</name>
    <dbReference type="NCBI Taxonomy" id="44250"/>
    <lineage>
        <taxon>Bacteria</taxon>
        <taxon>Bacillati</taxon>
        <taxon>Bacillota</taxon>
        <taxon>Bacilli</taxon>
        <taxon>Bacillales</taxon>
        <taxon>Paenibacillaceae</taxon>
        <taxon>Paenibacillus</taxon>
    </lineage>
</organism>
<dbReference type="Proteomes" id="UP000552038">
    <property type="component" value="Unassembled WGS sequence"/>
</dbReference>
<feature type="transmembrane region" description="Helical" evidence="1">
    <location>
        <begin position="74"/>
        <end position="94"/>
    </location>
</feature>
<name>A0AAP7DKN8_PAEAL</name>
<keyword evidence="1" id="KW-1133">Transmembrane helix</keyword>
<evidence type="ECO:0000313" key="2">
    <source>
        <dbReference type="EMBL" id="NOJ73180.1"/>
    </source>
</evidence>
<feature type="transmembrane region" description="Helical" evidence="1">
    <location>
        <begin position="7"/>
        <end position="26"/>
    </location>
</feature>
<comment type="caution">
    <text evidence="2">The sequence shown here is derived from an EMBL/GenBank/DDBJ whole genome shotgun (WGS) entry which is preliminary data.</text>
</comment>
<proteinExistence type="predicted"/>
<evidence type="ECO:0000313" key="3">
    <source>
        <dbReference type="Proteomes" id="UP000552038"/>
    </source>
</evidence>
<dbReference type="PROSITE" id="PS51257">
    <property type="entry name" value="PROKAR_LIPOPROTEIN"/>
    <property type="match status" value="1"/>
</dbReference>
<keyword evidence="1" id="KW-0812">Transmembrane</keyword>
<protein>
    <submittedName>
        <fullName evidence="2">Uncharacterized protein</fullName>
    </submittedName>
</protein>
<gene>
    <name evidence="2" type="ORF">HMI46_21850</name>
</gene>
<feature type="transmembrane region" description="Helical" evidence="1">
    <location>
        <begin position="106"/>
        <end position="126"/>
    </location>
</feature>
<dbReference type="RefSeq" id="WP_171418802.1">
    <property type="nucleotide sequence ID" value="NZ_JABFOR010000038.1"/>
</dbReference>
<evidence type="ECO:0000256" key="1">
    <source>
        <dbReference type="SAM" id="Phobius"/>
    </source>
</evidence>
<sequence length="134" mass="15234">MKNLMITIFWVVLLVSSCFFIFLGSYDVNVLRASFEKISSASFGIVISYSALVASVTALQIVKKNNIDQFKNELHDFIEFTVLYIVLNLVVYLISTLTPSNDVPLLIGAMIFLLLFMIFIISIRLLKLLKNLIY</sequence>
<dbReference type="AlphaFoldDB" id="A0AAP7DKN8"/>
<accession>A0AAP7DKN8</accession>
<feature type="transmembrane region" description="Helical" evidence="1">
    <location>
        <begin position="38"/>
        <end position="62"/>
    </location>
</feature>